<dbReference type="Pfam" id="PF10117">
    <property type="entry name" value="McrBC"/>
    <property type="match status" value="1"/>
</dbReference>
<dbReference type="PANTHER" id="PTHR38733:SF1">
    <property type="entry name" value="TYPE IV METHYL-DIRECTED RESTRICTION ENZYME ECOKMCRBC"/>
    <property type="match status" value="1"/>
</dbReference>
<dbReference type="Proteomes" id="UP000196640">
    <property type="component" value="Unassembled WGS sequence"/>
</dbReference>
<dbReference type="AlphaFoldDB" id="A0A212AS70"/>
<sequence>MRLILQERGSSVVVTLDEWRLHSLDQPMRALASKNVLRIARSNAGFVVTPGNYVGELVLPSASVSIEPKSPSVLAAMDRLALLSKEKHLDNLKSDGVPDGSTEGDPAGEFRDALLNCVYEGIPWQYARETHATSFPRGRIEFGKTVRQIAARGIRHRVIATRSVHRQDQQFNRVVQSVIPILPTLVGVTSRTLREVHSLSQALDVAEPFGTSEEAIVAAHGAIQNLAIGPNTAAFRLLKCCIQILTTGHLFGGWVAHLPNGIARFRNIEALWECCVQVLVDVWLQDSAVQADARLHGLRGSETRLFPDGGPLLDPDVIVEAKGRTIGAVDAKYKLLDPMSSGAATDLYQLTCYVRSLNAGLGILVHLTERNEYAKVVGTTLEGAPIVTVTISDKLLLQERAGALSSLLARWPLVRKCLDEGFAHRLPETRGNSVADLFGNVLLRT</sequence>
<dbReference type="OrthoDB" id="10007829at2"/>
<name>A0A212AS70_9RHOB</name>
<evidence type="ECO:0000313" key="1">
    <source>
        <dbReference type="EMBL" id="OWJ84323.1"/>
    </source>
</evidence>
<dbReference type="InterPro" id="IPR019292">
    <property type="entry name" value="McrC"/>
</dbReference>
<dbReference type="EMBL" id="NIPX01000008">
    <property type="protein sequence ID" value="OWJ84323.1"/>
    <property type="molecule type" value="Genomic_DNA"/>
</dbReference>
<evidence type="ECO:0000313" key="2">
    <source>
        <dbReference type="Proteomes" id="UP000196640"/>
    </source>
</evidence>
<organism evidence="1 2">
    <name type="scientific">Haematobacter missouriensis</name>
    <dbReference type="NCBI Taxonomy" id="366616"/>
    <lineage>
        <taxon>Bacteria</taxon>
        <taxon>Pseudomonadati</taxon>
        <taxon>Pseudomonadota</taxon>
        <taxon>Alphaproteobacteria</taxon>
        <taxon>Rhodobacterales</taxon>
        <taxon>Paracoccaceae</taxon>
        <taxon>Haematobacter</taxon>
    </lineage>
</organism>
<proteinExistence type="predicted"/>
<comment type="caution">
    <text evidence="1">The sequence shown here is derived from an EMBL/GenBank/DDBJ whole genome shotgun (WGS) entry which is preliminary data.</text>
</comment>
<protein>
    <submittedName>
        <fullName evidence="1">Uncharacterized protein</fullName>
    </submittedName>
</protein>
<dbReference type="PANTHER" id="PTHR38733">
    <property type="entry name" value="PROTEIN MCRC"/>
    <property type="match status" value="1"/>
</dbReference>
<accession>A0A212AS70</accession>
<reference evidence="1 2" key="1">
    <citation type="submission" date="2016-11" db="EMBL/GenBank/DDBJ databases">
        <title>Comparison of Traditional DNA-DNA Hybridization with In Silico Genomic Analysis.</title>
        <authorList>
            <person name="Nicholson A.C."/>
            <person name="Sammons S."/>
            <person name="Humrighouse B.W."/>
            <person name="Graziano J."/>
            <person name="Lasker B."/>
            <person name="Whitney A.M."/>
            <person name="Mcquiston J.R."/>
        </authorList>
    </citation>
    <scope>NUCLEOTIDE SEQUENCE [LARGE SCALE GENOMIC DNA]</scope>
    <source>
        <strain evidence="1 2">H2381</strain>
    </source>
</reference>
<gene>
    <name evidence="1" type="ORF">CDV52_08060</name>
</gene>